<dbReference type="RefSeq" id="WP_243569868.1">
    <property type="nucleotide sequence ID" value="NZ_BAAARD010000002.1"/>
</dbReference>
<evidence type="ECO:0000313" key="3">
    <source>
        <dbReference type="Proteomes" id="UP000831304"/>
    </source>
</evidence>
<gene>
    <name evidence="2" type="ORF">MTP13_04280</name>
</gene>
<keyword evidence="1" id="KW-0472">Membrane</keyword>
<feature type="transmembrane region" description="Helical" evidence="1">
    <location>
        <begin position="35"/>
        <end position="60"/>
    </location>
</feature>
<organism evidence="2 3">
    <name type="scientific">Agromyces soli</name>
    <dbReference type="NCBI Taxonomy" id="659012"/>
    <lineage>
        <taxon>Bacteria</taxon>
        <taxon>Bacillati</taxon>
        <taxon>Actinomycetota</taxon>
        <taxon>Actinomycetes</taxon>
        <taxon>Micrococcales</taxon>
        <taxon>Microbacteriaceae</taxon>
        <taxon>Agromyces</taxon>
    </lineage>
</organism>
<dbReference type="InterPro" id="IPR021315">
    <property type="entry name" value="Gap/Sap"/>
</dbReference>
<feature type="transmembrane region" description="Helical" evidence="1">
    <location>
        <begin position="7"/>
        <end position="29"/>
    </location>
</feature>
<protein>
    <submittedName>
        <fullName evidence="2">GAP family protein</fullName>
    </submittedName>
</protein>
<evidence type="ECO:0000313" key="2">
    <source>
        <dbReference type="EMBL" id="UOE27009.1"/>
    </source>
</evidence>
<reference evidence="2 3" key="1">
    <citation type="submission" date="2022-03" db="EMBL/GenBank/DDBJ databases">
        <title>Agromyces sp. isolated from the gut of P. brevitarsis seulensis larvae.</title>
        <authorList>
            <person name="Won M."/>
            <person name="Kwon S.-W."/>
        </authorList>
    </citation>
    <scope>NUCLEOTIDE SEQUENCE [LARGE SCALE GENOMIC DNA]</scope>
    <source>
        <strain evidence="2 3">KACC 16215</strain>
    </source>
</reference>
<proteinExistence type="predicted"/>
<keyword evidence="1" id="KW-0812">Transmembrane</keyword>
<dbReference type="Proteomes" id="UP000831304">
    <property type="component" value="Chromosome"/>
</dbReference>
<dbReference type="Pfam" id="PF11139">
    <property type="entry name" value="SfLAP"/>
    <property type="match status" value="1"/>
</dbReference>
<keyword evidence="3" id="KW-1185">Reference proteome</keyword>
<evidence type="ECO:0000256" key="1">
    <source>
        <dbReference type="SAM" id="Phobius"/>
    </source>
</evidence>
<keyword evidence="1" id="KW-1133">Transmembrane helix</keyword>
<sequence>MADLAQLVPLAAGVVISPLPIVAVVALLLSPRGRANGLAFAAANTGIGFAVTLVAALGTAGAGAGGGHGDEIIVLVVTGVLALGFAVLALLSWHGRPRDGAEPTPPGWLAAVDALTPTRAAGLGVLMAITNSKNLPLELKAGAIIGAHDLAPLAVVGLAALFALGAGLGVIVPIALAATGAPAIAAGLRRLKEEMIRHNAWIMTVLFAVLAAVEIASLIHQLTNLPGGAA</sequence>
<feature type="transmembrane region" description="Helical" evidence="1">
    <location>
        <begin position="107"/>
        <end position="129"/>
    </location>
</feature>
<accession>A0ABY4AV19</accession>
<name>A0ABY4AV19_9MICO</name>
<dbReference type="EMBL" id="CP094533">
    <property type="protein sequence ID" value="UOE27009.1"/>
    <property type="molecule type" value="Genomic_DNA"/>
</dbReference>
<feature type="transmembrane region" description="Helical" evidence="1">
    <location>
        <begin position="72"/>
        <end position="95"/>
    </location>
</feature>
<feature type="transmembrane region" description="Helical" evidence="1">
    <location>
        <begin position="200"/>
        <end position="219"/>
    </location>
</feature>